<reference evidence="2 3" key="1">
    <citation type="journal article" date="2016" name="Genome Announc.">
        <title>Complete Genome Sequence of Methylobacterium populi P-1M, Isolated from Pink-Pigmented Household Biofilm.</title>
        <authorList>
            <person name="Morohoshi T."/>
            <person name="Ikeda T."/>
        </authorList>
    </citation>
    <scope>NUCLEOTIDE SEQUENCE [LARGE SCALE GENOMIC DNA]</scope>
    <source>
        <strain evidence="2 3">P-1M</strain>
    </source>
</reference>
<accession>A0A160PKV6</accession>
<keyword evidence="1" id="KW-0812">Transmembrane</keyword>
<organism evidence="2 3">
    <name type="scientific">Methylorubrum populi</name>
    <dbReference type="NCBI Taxonomy" id="223967"/>
    <lineage>
        <taxon>Bacteria</taxon>
        <taxon>Pseudomonadati</taxon>
        <taxon>Pseudomonadota</taxon>
        <taxon>Alphaproteobacteria</taxon>
        <taxon>Hyphomicrobiales</taxon>
        <taxon>Methylobacteriaceae</taxon>
        <taxon>Methylorubrum</taxon>
    </lineage>
</organism>
<dbReference type="EMBL" id="AP014809">
    <property type="protein sequence ID" value="BAU93263.1"/>
    <property type="molecule type" value="Genomic_DNA"/>
</dbReference>
<feature type="transmembrane region" description="Helical" evidence="1">
    <location>
        <begin position="32"/>
        <end position="54"/>
    </location>
</feature>
<evidence type="ECO:0000256" key="1">
    <source>
        <dbReference type="SAM" id="Phobius"/>
    </source>
</evidence>
<name>A0A160PKV6_9HYPH</name>
<evidence type="ECO:0000313" key="3">
    <source>
        <dbReference type="Proteomes" id="UP000218288"/>
    </source>
</evidence>
<dbReference type="Proteomes" id="UP000218288">
    <property type="component" value="Chromosome"/>
</dbReference>
<protein>
    <submittedName>
        <fullName evidence="2">Uncharacterized protein</fullName>
    </submittedName>
</protein>
<keyword evidence="1" id="KW-1133">Transmembrane helix</keyword>
<gene>
    <name evidence="2" type="ORF">MPPM_4658</name>
</gene>
<proteinExistence type="predicted"/>
<keyword evidence="1" id="KW-0472">Membrane</keyword>
<sequence length="77" mass="8483">MCPVYLGLAAIEWRTVLNRVARRRRVRSFRECPMRVSGICLAILPVVAVLAVTATVKTLLLPVTAVRLLARGRAARA</sequence>
<evidence type="ECO:0000313" key="2">
    <source>
        <dbReference type="EMBL" id="BAU93263.1"/>
    </source>
</evidence>
<dbReference type="AlphaFoldDB" id="A0A160PKV6"/>